<sequence>MPLLAIKSYRPHDDERPLVDESDQYNLQNYHIRDDSEITSSDEDKLDDGCGESDERSYYSSSRPQTANIEATPLDGNDDRSKRPKSGSPFKRGIGSLFKRHEPYENAQNDDSASEIAESEVQQLSETTGAAEAAEEPTANATNSTKFWRSWRLRHRRHGGEQFKGSDDTTAATQEEEEYTFDGQRDSNAGKLADVGADNIITEEAIDSLENSPQRKLDARHLQESPDTMARVVRLKERLRVHSFDSDISDEVIDDLGLSQSHSKLSGTLSQLASPLTPVEETITWKKDTTTTGVQQYQHIYRTPQDYVALEDQFDNLQVNKNSKTYINLLNIIGLLDGSSQDVVKRRSLQEFSDAILRLVNEVLEERELTDAEGATTAHNSANATSKDYSHESSRALELETELSLLREKYEDSVEGFYACRKELNLVEAKLREARNEVDESEREVFEIKTDFEAQKTEWRKTATALETQLKEATESQKCEQVKQKTLKDDYNNVQSQHSALKEENIMLQEQSNASRNKIHELIGMVSTHENEMRKLQQSNERLQKEFSILNQLATKAKTANIKLKSDCQRERCKVLDCRRDLDLLRGQLEIAMCHKMESLQFMAQLMISFRDALCERTLQKCDSYLESMNSNKLFSCVLAQSNTVVTEQQLMEQACQERNKIAEFYRHFAKKNLLDQVFAKYVSYMRSNRFLSQQLKGLRQQSQDHEEYISRLLKDCKAQRVLIAKQDHRIAILNKNSTPQTAAPAVE</sequence>
<organism evidence="3 4">
    <name type="scientific">Lachancea nothofagi CBS 11611</name>
    <dbReference type="NCBI Taxonomy" id="1266666"/>
    <lineage>
        <taxon>Eukaryota</taxon>
        <taxon>Fungi</taxon>
        <taxon>Dikarya</taxon>
        <taxon>Ascomycota</taxon>
        <taxon>Saccharomycotina</taxon>
        <taxon>Saccharomycetes</taxon>
        <taxon>Saccharomycetales</taxon>
        <taxon>Saccharomycetaceae</taxon>
        <taxon>Lachancea</taxon>
    </lineage>
</organism>
<accession>A0A1G4IR18</accession>
<evidence type="ECO:0000313" key="4">
    <source>
        <dbReference type="Proteomes" id="UP000189911"/>
    </source>
</evidence>
<keyword evidence="4" id="KW-1185">Reference proteome</keyword>
<proteinExistence type="predicted"/>
<feature type="compositionally biased region" description="Acidic residues" evidence="2">
    <location>
        <begin position="40"/>
        <end position="52"/>
    </location>
</feature>
<feature type="region of interest" description="Disordered" evidence="2">
    <location>
        <begin position="1"/>
        <end position="146"/>
    </location>
</feature>
<feature type="region of interest" description="Disordered" evidence="2">
    <location>
        <begin position="370"/>
        <end position="393"/>
    </location>
</feature>
<evidence type="ECO:0000256" key="2">
    <source>
        <dbReference type="SAM" id="MobiDB-lite"/>
    </source>
</evidence>
<dbReference type="OrthoDB" id="4064247at2759"/>
<dbReference type="Proteomes" id="UP000189911">
    <property type="component" value="Chromosome A"/>
</dbReference>
<keyword evidence="1" id="KW-0175">Coiled coil</keyword>
<dbReference type="AlphaFoldDB" id="A0A1G4IR18"/>
<feature type="compositionally biased region" description="Low complexity" evidence="2">
    <location>
        <begin position="375"/>
        <end position="386"/>
    </location>
</feature>
<feature type="region of interest" description="Disordered" evidence="2">
    <location>
        <begin position="160"/>
        <end position="191"/>
    </location>
</feature>
<evidence type="ECO:0000313" key="3">
    <source>
        <dbReference type="EMBL" id="SCU79251.1"/>
    </source>
</evidence>
<feature type="compositionally biased region" description="Basic and acidic residues" evidence="2">
    <location>
        <begin position="10"/>
        <end position="19"/>
    </location>
</feature>
<dbReference type="EMBL" id="LT598449">
    <property type="protein sequence ID" value="SCU79251.1"/>
    <property type="molecule type" value="Genomic_DNA"/>
</dbReference>
<evidence type="ECO:0000256" key="1">
    <source>
        <dbReference type="SAM" id="Coils"/>
    </source>
</evidence>
<feature type="compositionally biased region" description="Low complexity" evidence="2">
    <location>
        <begin position="126"/>
        <end position="142"/>
    </location>
</feature>
<feature type="coiled-coil region" evidence="1">
    <location>
        <begin position="424"/>
        <end position="553"/>
    </location>
</feature>
<name>A0A1G4IR18_9SACH</name>
<protein>
    <submittedName>
        <fullName evidence="3">LANO_0A05600g1_1</fullName>
    </submittedName>
</protein>
<gene>
    <name evidence="3" type="ORF">LANO_0A05600G</name>
</gene>
<reference evidence="4" key="1">
    <citation type="submission" date="2016-03" db="EMBL/GenBank/DDBJ databases">
        <authorList>
            <person name="Devillers Hugo."/>
        </authorList>
    </citation>
    <scope>NUCLEOTIDE SEQUENCE [LARGE SCALE GENOMIC DNA]</scope>
</reference>